<dbReference type="EC" id="3.4.16.-" evidence="7"/>
<protein>
    <recommendedName>
        <fullName evidence="7">Carboxypeptidase</fullName>
        <ecNumber evidence="7">3.4.16.-</ecNumber>
    </recommendedName>
</protein>
<keyword evidence="3 7" id="KW-0645">Protease</keyword>
<dbReference type="SUPFAM" id="SSF53474">
    <property type="entry name" value="alpha/beta-Hydrolases"/>
    <property type="match status" value="1"/>
</dbReference>
<sequence length="505" mass="55937">MMWPRTSIIAAALAGSVSAQLLWNTGIRHLDIAAGSHATHPGQQSRLSGTRARDHTAPLFKAGQFSIGTQDNATCPTYGESQWTGTVDVSDTHRLFFWFFESRHDPSNDPVIIWMNGGPGGSSMYGLFNDLGPCILDGTNLSTNPWAWNNNASLIFLDQPAGVGFGSLAEAAHMPASDMDGAADFQAFLNIFFGKIFPEKAHLPMHVASESYGGHYGPVYLKHILDSRAYDSKSAFWGNITSLVLVSGMVDWTAGAVGTYELLCSDYRGREFLNSTACDKIRSATIEVERLGRLCDLSQDGHECFALHSFFMDQIDIYYRELIEMGKKSPFNIHLPCPDLPFCYPGKAEFTWYLNQDHIKSALGFPTSFTFEAVNLELHQAYEDSRTMLKPTTGEIATVLDAYKTPGLGDIRVLVLNGNEDYIVNTPGQKWIYDKLPWSGQPDYRIAKWTALPEGLAATGFWKGTRDGRLVFVGVDGVGHTVLGDAREGSQRILQRWFEGGWRQE</sequence>
<keyword evidence="9" id="KW-1185">Reference proteome</keyword>
<dbReference type="AlphaFoldDB" id="A0A9Q8QHK5"/>
<proteinExistence type="inferred from homology"/>
<dbReference type="GO" id="GO:0006508">
    <property type="term" value="P:proteolysis"/>
    <property type="evidence" value="ECO:0007669"/>
    <property type="project" value="UniProtKB-KW"/>
</dbReference>
<dbReference type="PRINTS" id="PR00724">
    <property type="entry name" value="CRBOXYPTASEC"/>
</dbReference>
<dbReference type="OrthoDB" id="4925124at2759"/>
<evidence type="ECO:0000313" key="8">
    <source>
        <dbReference type="EMBL" id="UNI19021.1"/>
    </source>
</evidence>
<evidence type="ECO:0000256" key="5">
    <source>
        <dbReference type="ARBA" id="ARBA00022801"/>
    </source>
</evidence>
<dbReference type="GO" id="GO:0000324">
    <property type="term" value="C:fungal-type vacuole"/>
    <property type="evidence" value="ECO:0007669"/>
    <property type="project" value="TreeGrafter"/>
</dbReference>
<keyword evidence="6" id="KW-0325">Glycoprotein</keyword>
<dbReference type="InterPro" id="IPR001563">
    <property type="entry name" value="Peptidase_S10"/>
</dbReference>
<dbReference type="Gene3D" id="3.40.50.1820">
    <property type="entry name" value="alpha/beta hydrolase"/>
    <property type="match status" value="1"/>
</dbReference>
<accession>A0A9Q8QHK5</accession>
<reference evidence="8" key="1">
    <citation type="submission" date="2021-11" db="EMBL/GenBank/DDBJ databases">
        <title>Purpureocillium_takamizusanense_genome.</title>
        <authorList>
            <person name="Nguyen N.-H."/>
        </authorList>
    </citation>
    <scope>NUCLEOTIDE SEQUENCE</scope>
    <source>
        <strain evidence="8">PT3</strain>
    </source>
</reference>
<gene>
    <name evidence="8" type="ORF">JDV02_005240</name>
</gene>
<dbReference type="GO" id="GO:0004185">
    <property type="term" value="F:serine-type carboxypeptidase activity"/>
    <property type="evidence" value="ECO:0007669"/>
    <property type="project" value="UniProtKB-UniRule"/>
</dbReference>
<evidence type="ECO:0000256" key="1">
    <source>
        <dbReference type="ARBA" id="ARBA00009431"/>
    </source>
</evidence>
<dbReference type="InterPro" id="IPR018202">
    <property type="entry name" value="Ser_caboxypep_ser_AS"/>
</dbReference>
<organism evidence="8 9">
    <name type="scientific">Purpureocillium takamizusanense</name>
    <dbReference type="NCBI Taxonomy" id="2060973"/>
    <lineage>
        <taxon>Eukaryota</taxon>
        <taxon>Fungi</taxon>
        <taxon>Dikarya</taxon>
        <taxon>Ascomycota</taxon>
        <taxon>Pezizomycotina</taxon>
        <taxon>Sordariomycetes</taxon>
        <taxon>Hypocreomycetidae</taxon>
        <taxon>Hypocreales</taxon>
        <taxon>Ophiocordycipitaceae</taxon>
        <taxon>Purpureocillium</taxon>
    </lineage>
</organism>
<dbReference type="EMBL" id="CP086357">
    <property type="protein sequence ID" value="UNI19021.1"/>
    <property type="molecule type" value="Genomic_DNA"/>
</dbReference>
<evidence type="ECO:0000313" key="9">
    <source>
        <dbReference type="Proteomes" id="UP000829364"/>
    </source>
</evidence>
<evidence type="ECO:0000256" key="2">
    <source>
        <dbReference type="ARBA" id="ARBA00022645"/>
    </source>
</evidence>
<feature type="signal peptide" evidence="7">
    <location>
        <begin position="1"/>
        <end position="19"/>
    </location>
</feature>
<dbReference type="GeneID" id="72067189"/>
<evidence type="ECO:0000256" key="7">
    <source>
        <dbReference type="RuleBase" id="RU361156"/>
    </source>
</evidence>
<dbReference type="PANTHER" id="PTHR11802:SF113">
    <property type="entry name" value="SERINE CARBOXYPEPTIDASE CTSA-4.1"/>
    <property type="match status" value="1"/>
</dbReference>
<name>A0A9Q8QHK5_9HYPO</name>
<evidence type="ECO:0000256" key="6">
    <source>
        <dbReference type="ARBA" id="ARBA00023180"/>
    </source>
</evidence>
<dbReference type="InterPro" id="IPR029058">
    <property type="entry name" value="AB_hydrolase_fold"/>
</dbReference>
<dbReference type="PROSITE" id="PS00131">
    <property type="entry name" value="CARBOXYPEPT_SER_SER"/>
    <property type="match status" value="1"/>
</dbReference>
<dbReference type="KEGG" id="ptkz:JDV02_005240"/>
<dbReference type="Gene3D" id="1.10.287.410">
    <property type="match status" value="1"/>
</dbReference>
<dbReference type="RefSeq" id="XP_047842502.1">
    <property type="nucleotide sequence ID" value="XM_047986520.1"/>
</dbReference>
<feature type="chain" id="PRO_5040543780" description="Carboxypeptidase" evidence="7">
    <location>
        <begin position="20"/>
        <end position="505"/>
    </location>
</feature>
<keyword evidence="4 7" id="KW-0732">Signal</keyword>
<keyword evidence="5 7" id="KW-0378">Hydrolase</keyword>
<evidence type="ECO:0000256" key="3">
    <source>
        <dbReference type="ARBA" id="ARBA00022670"/>
    </source>
</evidence>
<keyword evidence="2 7" id="KW-0121">Carboxypeptidase</keyword>
<comment type="similarity">
    <text evidence="1 7">Belongs to the peptidase S10 family.</text>
</comment>
<dbReference type="Proteomes" id="UP000829364">
    <property type="component" value="Chromosome 4"/>
</dbReference>
<dbReference type="Pfam" id="PF00450">
    <property type="entry name" value="Peptidase_S10"/>
    <property type="match status" value="1"/>
</dbReference>
<evidence type="ECO:0000256" key="4">
    <source>
        <dbReference type="ARBA" id="ARBA00022729"/>
    </source>
</evidence>
<dbReference type="PANTHER" id="PTHR11802">
    <property type="entry name" value="SERINE PROTEASE FAMILY S10 SERINE CARBOXYPEPTIDASE"/>
    <property type="match status" value="1"/>
</dbReference>